<feature type="region of interest" description="Disordered" evidence="1">
    <location>
        <begin position="1"/>
        <end position="38"/>
    </location>
</feature>
<feature type="compositionally biased region" description="Polar residues" evidence="1">
    <location>
        <begin position="1"/>
        <end position="10"/>
    </location>
</feature>
<protein>
    <submittedName>
        <fullName evidence="2">Uncharacterized protein</fullName>
    </submittedName>
</protein>
<comment type="caution">
    <text evidence="2">The sequence shown here is derived from an EMBL/GenBank/DDBJ whole genome shotgun (WGS) entry which is preliminary data.</text>
</comment>
<dbReference type="AlphaFoldDB" id="A0A8H6MIA6"/>
<dbReference type="EMBL" id="WIGN01000617">
    <property type="protein sequence ID" value="KAF6787057.1"/>
    <property type="molecule type" value="Genomic_DNA"/>
</dbReference>
<dbReference type="Proteomes" id="UP000652219">
    <property type="component" value="Unassembled WGS sequence"/>
</dbReference>
<gene>
    <name evidence="2" type="ORF">CSOJ01_15309</name>
</gene>
<evidence type="ECO:0000313" key="3">
    <source>
        <dbReference type="Proteomes" id="UP000652219"/>
    </source>
</evidence>
<proteinExistence type="predicted"/>
<feature type="region of interest" description="Disordered" evidence="1">
    <location>
        <begin position="61"/>
        <end position="135"/>
    </location>
</feature>
<name>A0A8H6MIA6_9PEZI</name>
<accession>A0A8H6MIA6</accession>
<sequence>MRGGATSSRLRVSADPRLERPATGAAATVSGQSQAADGGFGLLAGERFAVWGRAAAACHGAGLAARARERRSEGTKGTKRAPPPRGTEAGQAAHRKVSFPRDKVAGNGKPRQQTANGATQRSEARQGQSIRSDPMRDLSFPLLSLLSSGRYGDGIPSRPKIVVVRYGETGGV</sequence>
<organism evidence="2 3">
    <name type="scientific">Colletotrichum sojae</name>
    <dbReference type="NCBI Taxonomy" id="2175907"/>
    <lineage>
        <taxon>Eukaryota</taxon>
        <taxon>Fungi</taxon>
        <taxon>Dikarya</taxon>
        <taxon>Ascomycota</taxon>
        <taxon>Pezizomycotina</taxon>
        <taxon>Sordariomycetes</taxon>
        <taxon>Hypocreomycetidae</taxon>
        <taxon>Glomerellales</taxon>
        <taxon>Glomerellaceae</taxon>
        <taxon>Colletotrichum</taxon>
        <taxon>Colletotrichum orchidearum species complex</taxon>
    </lineage>
</organism>
<feature type="compositionally biased region" description="Polar residues" evidence="1">
    <location>
        <begin position="110"/>
        <end position="131"/>
    </location>
</feature>
<feature type="compositionally biased region" description="Basic and acidic residues" evidence="1">
    <location>
        <begin position="66"/>
        <end position="76"/>
    </location>
</feature>
<evidence type="ECO:0000256" key="1">
    <source>
        <dbReference type="SAM" id="MobiDB-lite"/>
    </source>
</evidence>
<keyword evidence="3" id="KW-1185">Reference proteome</keyword>
<reference evidence="2 3" key="1">
    <citation type="journal article" date="2020" name="Phytopathology">
        <title>Genome Sequence Resources of Colletotrichum truncatum, C. plurivorum, C. musicola, and C. sojae: Four Species Pathogenic to Soybean (Glycine max).</title>
        <authorList>
            <person name="Rogerio F."/>
            <person name="Boufleur T.R."/>
            <person name="Ciampi-Guillardi M."/>
            <person name="Sukno S.A."/>
            <person name="Thon M.R."/>
            <person name="Massola Junior N.S."/>
            <person name="Baroncelli R."/>
        </authorList>
    </citation>
    <scope>NUCLEOTIDE SEQUENCE [LARGE SCALE GENOMIC DNA]</scope>
    <source>
        <strain evidence="2 3">LFN0009</strain>
    </source>
</reference>
<evidence type="ECO:0000313" key="2">
    <source>
        <dbReference type="EMBL" id="KAF6787057.1"/>
    </source>
</evidence>